<sequence length="215" mass="24698">MAPVRVGTKRDRDDRREQLQQRLDEAERVNATPARAESPASKRRRTNRRHQAQKRFRTRARELDLLSQQVNNGSFSERQHVPVTIAVAPGAAPTLSTSSAGAIRMSDAERARLRRANMTSSQRERTRQKVQKDSGYEGPREEQKKLRLTVKGTELRSKSEGAFRQDRDSGRQIITEARALRRSQQTEDERKEEREANAVVQATRCSQQTDDERHV</sequence>
<comment type="caution">
    <text evidence="2">The sequence shown here is derived from an EMBL/GenBank/DDBJ whole genome shotgun (WGS) entry which is preliminary data.</text>
</comment>
<feature type="compositionally biased region" description="Basic and acidic residues" evidence="1">
    <location>
        <begin position="153"/>
        <end position="170"/>
    </location>
</feature>
<protein>
    <submittedName>
        <fullName evidence="2">Uncharacterized protein</fullName>
    </submittedName>
</protein>
<gene>
    <name evidence="2" type="ORF">F442_23083</name>
</gene>
<dbReference type="EMBL" id="ANIY01005625">
    <property type="protein sequence ID" value="ETP27640.1"/>
    <property type="molecule type" value="Genomic_DNA"/>
</dbReference>
<evidence type="ECO:0000313" key="2">
    <source>
        <dbReference type="EMBL" id="ETP27640.1"/>
    </source>
</evidence>
<dbReference type="Proteomes" id="UP000018948">
    <property type="component" value="Unassembled WGS sequence"/>
</dbReference>
<dbReference type="AlphaFoldDB" id="W2XXR4"/>
<evidence type="ECO:0000313" key="3">
    <source>
        <dbReference type="Proteomes" id="UP000018948"/>
    </source>
</evidence>
<feature type="compositionally biased region" description="Basic residues" evidence="1">
    <location>
        <begin position="41"/>
        <end position="58"/>
    </location>
</feature>
<proteinExistence type="predicted"/>
<name>W2XXR4_PHYNI</name>
<organism evidence="2 3">
    <name type="scientific">Phytophthora nicotianae P10297</name>
    <dbReference type="NCBI Taxonomy" id="1317064"/>
    <lineage>
        <taxon>Eukaryota</taxon>
        <taxon>Sar</taxon>
        <taxon>Stramenopiles</taxon>
        <taxon>Oomycota</taxon>
        <taxon>Peronosporomycetes</taxon>
        <taxon>Peronosporales</taxon>
        <taxon>Peronosporaceae</taxon>
        <taxon>Phytophthora</taxon>
    </lineage>
</organism>
<feature type="compositionally biased region" description="Basic and acidic residues" evidence="1">
    <location>
        <begin position="184"/>
        <end position="196"/>
    </location>
</feature>
<feature type="region of interest" description="Disordered" evidence="1">
    <location>
        <begin position="1"/>
        <end position="63"/>
    </location>
</feature>
<reference evidence="2 3" key="1">
    <citation type="submission" date="2013-11" db="EMBL/GenBank/DDBJ databases">
        <title>The Genome Sequence of Phytophthora parasitica P10297.</title>
        <authorList>
            <consortium name="The Broad Institute Genomics Platform"/>
            <person name="Russ C."/>
            <person name="Tyler B."/>
            <person name="Panabieres F."/>
            <person name="Shan W."/>
            <person name="Tripathy S."/>
            <person name="Grunwald N."/>
            <person name="Machado M."/>
            <person name="Johnson C.S."/>
            <person name="Walker B."/>
            <person name="Young S.K."/>
            <person name="Zeng Q."/>
            <person name="Gargeya S."/>
            <person name="Fitzgerald M."/>
            <person name="Haas B."/>
            <person name="Abouelleil A."/>
            <person name="Allen A.W."/>
            <person name="Alvarado L."/>
            <person name="Arachchi H.M."/>
            <person name="Berlin A.M."/>
            <person name="Chapman S.B."/>
            <person name="Gainer-Dewar J."/>
            <person name="Goldberg J."/>
            <person name="Griggs A."/>
            <person name="Gujja S."/>
            <person name="Hansen M."/>
            <person name="Howarth C."/>
            <person name="Imamovic A."/>
            <person name="Ireland A."/>
            <person name="Larimer J."/>
            <person name="McCowan C."/>
            <person name="Murphy C."/>
            <person name="Pearson M."/>
            <person name="Poon T.W."/>
            <person name="Priest M."/>
            <person name="Roberts A."/>
            <person name="Saif S."/>
            <person name="Shea T."/>
            <person name="Sisk P."/>
            <person name="Sykes S."/>
            <person name="Wortman J."/>
            <person name="Nusbaum C."/>
            <person name="Birren B."/>
        </authorList>
    </citation>
    <scope>NUCLEOTIDE SEQUENCE [LARGE SCALE GENOMIC DNA]</scope>
    <source>
        <strain evidence="2 3">P10297</strain>
    </source>
</reference>
<feature type="compositionally biased region" description="Basic and acidic residues" evidence="1">
    <location>
        <begin position="122"/>
        <end position="145"/>
    </location>
</feature>
<feature type="compositionally biased region" description="Basic and acidic residues" evidence="1">
    <location>
        <begin position="8"/>
        <end position="28"/>
    </location>
</feature>
<feature type="region of interest" description="Disordered" evidence="1">
    <location>
        <begin position="114"/>
        <end position="215"/>
    </location>
</feature>
<evidence type="ECO:0000256" key="1">
    <source>
        <dbReference type="SAM" id="MobiDB-lite"/>
    </source>
</evidence>
<accession>W2XXR4</accession>